<protein>
    <recommendedName>
        <fullName evidence="7">Zn(2)-C6 fungal-type domain-containing protein</fullName>
    </recommendedName>
</protein>
<dbReference type="Pfam" id="PF00172">
    <property type="entry name" value="Zn_clus"/>
    <property type="match status" value="1"/>
</dbReference>
<dbReference type="GeneID" id="19973536"/>
<dbReference type="HOGENOM" id="CLU_010170_0_0_1"/>
<keyword evidence="2" id="KW-0805">Transcription regulation</keyword>
<evidence type="ECO:0000256" key="2">
    <source>
        <dbReference type="ARBA" id="ARBA00023015"/>
    </source>
</evidence>
<feature type="region of interest" description="Disordered" evidence="6">
    <location>
        <begin position="616"/>
        <end position="660"/>
    </location>
</feature>
<dbReference type="AlphaFoldDB" id="W2RUJ1"/>
<evidence type="ECO:0000313" key="9">
    <source>
        <dbReference type="Proteomes" id="UP000030752"/>
    </source>
</evidence>
<accession>W2RUJ1</accession>
<proteinExistence type="predicted"/>
<evidence type="ECO:0000259" key="7">
    <source>
        <dbReference type="PROSITE" id="PS50048"/>
    </source>
</evidence>
<dbReference type="PANTHER" id="PTHR47424:SF9">
    <property type="entry name" value="TAH-2"/>
    <property type="match status" value="1"/>
</dbReference>
<dbReference type="PROSITE" id="PS00463">
    <property type="entry name" value="ZN2_CY6_FUNGAL_1"/>
    <property type="match status" value="1"/>
</dbReference>
<dbReference type="SMART" id="SM00906">
    <property type="entry name" value="Fungal_trans"/>
    <property type="match status" value="1"/>
</dbReference>
<dbReference type="RefSeq" id="XP_008718755.1">
    <property type="nucleotide sequence ID" value="XM_008720533.1"/>
</dbReference>
<organism evidence="8 9">
    <name type="scientific">Cyphellophora europaea (strain CBS 101466)</name>
    <name type="common">Phialophora europaea</name>
    <dbReference type="NCBI Taxonomy" id="1220924"/>
    <lineage>
        <taxon>Eukaryota</taxon>
        <taxon>Fungi</taxon>
        <taxon>Dikarya</taxon>
        <taxon>Ascomycota</taxon>
        <taxon>Pezizomycotina</taxon>
        <taxon>Eurotiomycetes</taxon>
        <taxon>Chaetothyriomycetidae</taxon>
        <taxon>Chaetothyriales</taxon>
        <taxon>Cyphellophoraceae</taxon>
        <taxon>Cyphellophora</taxon>
    </lineage>
</organism>
<dbReference type="GO" id="GO:0000978">
    <property type="term" value="F:RNA polymerase II cis-regulatory region sequence-specific DNA binding"/>
    <property type="evidence" value="ECO:0007669"/>
    <property type="project" value="TreeGrafter"/>
</dbReference>
<dbReference type="Gene3D" id="4.10.240.10">
    <property type="entry name" value="Zn(2)-C6 fungal-type DNA-binding domain"/>
    <property type="match status" value="1"/>
</dbReference>
<feature type="compositionally biased region" description="Polar residues" evidence="6">
    <location>
        <begin position="636"/>
        <end position="649"/>
    </location>
</feature>
<dbReference type="Proteomes" id="UP000030752">
    <property type="component" value="Unassembled WGS sequence"/>
</dbReference>
<dbReference type="STRING" id="1220924.W2RUJ1"/>
<feature type="compositionally biased region" description="Polar residues" evidence="6">
    <location>
        <begin position="616"/>
        <end position="628"/>
    </location>
</feature>
<dbReference type="GO" id="GO:0000981">
    <property type="term" value="F:DNA-binding transcription factor activity, RNA polymerase II-specific"/>
    <property type="evidence" value="ECO:0007669"/>
    <property type="project" value="InterPro"/>
</dbReference>
<evidence type="ECO:0000256" key="6">
    <source>
        <dbReference type="SAM" id="MobiDB-lite"/>
    </source>
</evidence>
<evidence type="ECO:0000313" key="8">
    <source>
        <dbReference type="EMBL" id="ETN39970.1"/>
    </source>
</evidence>
<keyword evidence="3" id="KW-0238">DNA-binding</keyword>
<dbReference type="GO" id="GO:0000435">
    <property type="term" value="P:positive regulation of transcription from RNA polymerase II promoter by galactose"/>
    <property type="evidence" value="ECO:0007669"/>
    <property type="project" value="TreeGrafter"/>
</dbReference>
<dbReference type="InterPro" id="IPR001138">
    <property type="entry name" value="Zn2Cys6_DnaBD"/>
</dbReference>
<keyword evidence="4" id="KW-0804">Transcription</keyword>
<dbReference type="eggNOG" id="ENOG502QURZ">
    <property type="taxonomic scope" value="Eukaryota"/>
</dbReference>
<keyword evidence="5" id="KW-0539">Nucleus</keyword>
<dbReference type="PROSITE" id="PS50048">
    <property type="entry name" value="ZN2_CY6_FUNGAL_2"/>
    <property type="match status" value="1"/>
</dbReference>
<reference evidence="8 9" key="1">
    <citation type="submission" date="2013-03" db="EMBL/GenBank/DDBJ databases">
        <title>The Genome Sequence of Phialophora europaea CBS 101466.</title>
        <authorList>
            <consortium name="The Broad Institute Genomics Platform"/>
            <person name="Cuomo C."/>
            <person name="de Hoog S."/>
            <person name="Gorbushina A."/>
            <person name="Walker B."/>
            <person name="Young S.K."/>
            <person name="Zeng Q."/>
            <person name="Gargeya S."/>
            <person name="Fitzgerald M."/>
            <person name="Haas B."/>
            <person name="Abouelleil A."/>
            <person name="Allen A.W."/>
            <person name="Alvarado L."/>
            <person name="Arachchi H.M."/>
            <person name="Berlin A.M."/>
            <person name="Chapman S.B."/>
            <person name="Gainer-Dewar J."/>
            <person name="Goldberg J."/>
            <person name="Griggs A."/>
            <person name="Gujja S."/>
            <person name="Hansen M."/>
            <person name="Howarth C."/>
            <person name="Imamovic A."/>
            <person name="Ireland A."/>
            <person name="Larimer J."/>
            <person name="McCowan C."/>
            <person name="Murphy C."/>
            <person name="Pearson M."/>
            <person name="Poon T.W."/>
            <person name="Priest M."/>
            <person name="Roberts A."/>
            <person name="Saif S."/>
            <person name="Shea T."/>
            <person name="Sisk P."/>
            <person name="Sykes S."/>
            <person name="Wortman J."/>
            <person name="Nusbaum C."/>
            <person name="Birren B."/>
        </authorList>
    </citation>
    <scope>NUCLEOTIDE SEQUENCE [LARGE SCALE GENOMIC DNA]</scope>
    <source>
        <strain evidence="8 9">CBS 101466</strain>
    </source>
</reference>
<dbReference type="GO" id="GO:0005634">
    <property type="term" value="C:nucleus"/>
    <property type="evidence" value="ECO:0007669"/>
    <property type="project" value="TreeGrafter"/>
</dbReference>
<dbReference type="GO" id="GO:0008270">
    <property type="term" value="F:zinc ion binding"/>
    <property type="evidence" value="ECO:0007669"/>
    <property type="project" value="InterPro"/>
</dbReference>
<dbReference type="CDD" id="cd12148">
    <property type="entry name" value="fungal_TF_MHR"/>
    <property type="match status" value="1"/>
</dbReference>
<dbReference type="InterPro" id="IPR051127">
    <property type="entry name" value="Fungal_SecMet_Regulators"/>
</dbReference>
<evidence type="ECO:0000256" key="3">
    <source>
        <dbReference type="ARBA" id="ARBA00023125"/>
    </source>
</evidence>
<dbReference type="SUPFAM" id="SSF57701">
    <property type="entry name" value="Zn2/Cys6 DNA-binding domain"/>
    <property type="match status" value="1"/>
</dbReference>
<evidence type="ECO:0000256" key="5">
    <source>
        <dbReference type="ARBA" id="ARBA00023242"/>
    </source>
</evidence>
<sequence length="713" mass="79855">MVREKHPPAHRGKYQRACSNCKRRKERCDGMLPCARCVYRNVVYECQPVVPKRRASSCAGNAQTAHSLETNVDAGSVGTTNPRQGVLNELDLQATNQWVDPCQDWAFGDSPTASMHGQMSRMLRDPLGKHMFIGDSANLSFLQSIRKLVECSIGQSSFTKDPLRYQMVEDTPVSRSSLLQANTRQLASTFTLEQATYLIRRYFLATSCVLDLFDEADLLEKLPAWLGNTSSAEMDMVTPIYYLVFAVGAQTCPEDKDELAETCFSHGRYFSFPEDPSISTVQAYALITMYLLNASRRNAAFMNLGTAVRAAYALGLHRKEISALFPPAEFKTRERLWRAIRILDLFMSASLGRPPSTSETRDTLAAENYSASTDLCAMFETILTEVYSKRMISLAALEKVSEHHRKWAACFHNGLAEDGIQPTDTLDGGLWPNIGLLHVKEAYYWTIMLLTRPFLVESVSSCITSANTTPMESARSPKTYGKTQVFVHACIDSAIRTLELLRILLDYDDIPKRLPFIVNSIFVSALVLGLAHFGDVDKVFPIQVHLKLAHRLLDMFPHDAIARRNATIVDYLMHACDVITEKRTELGRNRSSSFVEGMFGRIDEDQMPRRTIHQELTGQSGKHGTQKGSMAPSYHASHNQGQTKGTVFTGTELEDPEGRSEVADPYMEKCMMTQEEFEAALQLMSPTTLWFDSYDEAFPLFSTMGTGTRANLG</sequence>
<dbReference type="PANTHER" id="PTHR47424">
    <property type="entry name" value="REGULATORY PROTEIN GAL4"/>
    <property type="match status" value="1"/>
</dbReference>
<dbReference type="InParanoid" id="W2RUJ1"/>
<dbReference type="SMART" id="SM00066">
    <property type="entry name" value="GAL4"/>
    <property type="match status" value="1"/>
</dbReference>
<dbReference type="EMBL" id="KB822721">
    <property type="protein sequence ID" value="ETN39970.1"/>
    <property type="molecule type" value="Genomic_DNA"/>
</dbReference>
<name>W2RUJ1_CYPE1</name>
<dbReference type="Pfam" id="PF04082">
    <property type="entry name" value="Fungal_trans"/>
    <property type="match status" value="1"/>
</dbReference>
<dbReference type="GO" id="GO:0006351">
    <property type="term" value="P:DNA-templated transcription"/>
    <property type="evidence" value="ECO:0007669"/>
    <property type="project" value="InterPro"/>
</dbReference>
<feature type="domain" description="Zn(2)-C6 fungal-type" evidence="7">
    <location>
        <begin position="17"/>
        <end position="46"/>
    </location>
</feature>
<dbReference type="VEuPathDB" id="FungiDB:HMPREF1541_06197"/>
<keyword evidence="1" id="KW-0479">Metal-binding</keyword>
<dbReference type="OrthoDB" id="47007at2759"/>
<dbReference type="InterPro" id="IPR007219">
    <property type="entry name" value="XnlR_reg_dom"/>
</dbReference>
<evidence type="ECO:0000256" key="4">
    <source>
        <dbReference type="ARBA" id="ARBA00023163"/>
    </source>
</evidence>
<keyword evidence="9" id="KW-1185">Reference proteome</keyword>
<dbReference type="InterPro" id="IPR036864">
    <property type="entry name" value="Zn2-C6_fun-type_DNA-bd_sf"/>
</dbReference>
<dbReference type="CDD" id="cd00067">
    <property type="entry name" value="GAL4"/>
    <property type="match status" value="1"/>
</dbReference>
<evidence type="ECO:0000256" key="1">
    <source>
        <dbReference type="ARBA" id="ARBA00022723"/>
    </source>
</evidence>
<gene>
    <name evidence="8" type="ORF">HMPREF1541_06197</name>
</gene>